<organism evidence="6 7">
    <name type="scientific">Caballeronia telluris</name>
    <dbReference type="NCBI Taxonomy" id="326475"/>
    <lineage>
        <taxon>Bacteria</taxon>
        <taxon>Pseudomonadati</taxon>
        <taxon>Pseudomonadota</taxon>
        <taxon>Betaproteobacteria</taxon>
        <taxon>Burkholderiales</taxon>
        <taxon>Burkholderiaceae</taxon>
        <taxon>Caballeronia</taxon>
    </lineage>
</organism>
<feature type="domain" description="HTH lysR-type" evidence="5">
    <location>
        <begin position="1"/>
        <end position="44"/>
    </location>
</feature>
<evidence type="ECO:0000256" key="2">
    <source>
        <dbReference type="ARBA" id="ARBA00023015"/>
    </source>
</evidence>
<gene>
    <name evidence="6" type="ORF">AWB66_05907</name>
</gene>
<dbReference type="PANTHER" id="PTHR30419:SF2">
    <property type="entry name" value="LYSR FAMILY TRANSCRIPTIONAL REGULATOR"/>
    <property type="match status" value="1"/>
</dbReference>
<accession>A0A158KCC8</accession>
<dbReference type="GO" id="GO:0005829">
    <property type="term" value="C:cytosol"/>
    <property type="evidence" value="ECO:0007669"/>
    <property type="project" value="TreeGrafter"/>
</dbReference>
<dbReference type="InterPro" id="IPR000847">
    <property type="entry name" value="LysR_HTH_N"/>
</dbReference>
<dbReference type="InterPro" id="IPR005119">
    <property type="entry name" value="LysR_subst-bd"/>
</dbReference>
<proteinExistence type="inferred from homology"/>
<evidence type="ECO:0000313" key="6">
    <source>
        <dbReference type="EMBL" id="SAL78734.1"/>
    </source>
</evidence>
<dbReference type="Gene3D" id="1.10.10.10">
    <property type="entry name" value="Winged helix-like DNA-binding domain superfamily/Winged helix DNA-binding domain"/>
    <property type="match status" value="1"/>
</dbReference>
<keyword evidence="4" id="KW-0804">Transcription</keyword>
<dbReference type="GO" id="GO:0003677">
    <property type="term" value="F:DNA binding"/>
    <property type="evidence" value="ECO:0007669"/>
    <property type="project" value="UniProtKB-KW"/>
</dbReference>
<comment type="similarity">
    <text evidence="1">Belongs to the LysR transcriptional regulatory family.</text>
</comment>
<keyword evidence="2" id="KW-0805">Transcription regulation</keyword>
<evidence type="ECO:0000256" key="1">
    <source>
        <dbReference type="ARBA" id="ARBA00009437"/>
    </source>
</evidence>
<dbReference type="SUPFAM" id="SSF53850">
    <property type="entry name" value="Periplasmic binding protein-like II"/>
    <property type="match status" value="1"/>
</dbReference>
<dbReference type="AlphaFoldDB" id="A0A158KCC8"/>
<evidence type="ECO:0000259" key="5">
    <source>
        <dbReference type="PROSITE" id="PS50931"/>
    </source>
</evidence>
<dbReference type="PANTHER" id="PTHR30419">
    <property type="entry name" value="HTH-TYPE TRANSCRIPTIONAL REGULATOR YBHD"/>
    <property type="match status" value="1"/>
</dbReference>
<dbReference type="Pfam" id="PF03466">
    <property type="entry name" value="LysR_substrate"/>
    <property type="match status" value="1"/>
</dbReference>
<dbReference type="InterPro" id="IPR036390">
    <property type="entry name" value="WH_DNA-bd_sf"/>
</dbReference>
<keyword evidence="3" id="KW-0238">DNA-binding</keyword>
<name>A0A158KCC8_9BURK</name>
<evidence type="ECO:0000313" key="7">
    <source>
        <dbReference type="Proteomes" id="UP000054717"/>
    </source>
</evidence>
<reference evidence="6" key="1">
    <citation type="submission" date="2016-01" db="EMBL/GenBank/DDBJ databases">
        <authorList>
            <person name="Peeters Charlotte."/>
        </authorList>
    </citation>
    <scope>NUCLEOTIDE SEQUENCE</scope>
    <source>
        <strain evidence="6">LMG 22936</strain>
    </source>
</reference>
<dbReference type="InterPro" id="IPR050950">
    <property type="entry name" value="HTH-type_LysR_regulators"/>
</dbReference>
<dbReference type="PROSITE" id="PS50931">
    <property type="entry name" value="HTH_LYSR"/>
    <property type="match status" value="1"/>
</dbReference>
<dbReference type="SUPFAM" id="SSF46785">
    <property type="entry name" value="Winged helix' DNA-binding domain"/>
    <property type="match status" value="1"/>
</dbReference>
<dbReference type="STRING" id="326475.AWB66_05907"/>
<dbReference type="InterPro" id="IPR036388">
    <property type="entry name" value="WH-like_DNA-bd_sf"/>
</dbReference>
<evidence type="ECO:0000256" key="4">
    <source>
        <dbReference type="ARBA" id="ARBA00023163"/>
    </source>
</evidence>
<protein>
    <submittedName>
        <fullName evidence="6">LysR family transcriptional regulator</fullName>
    </submittedName>
</protein>
<keyword evidence="7" id="KW-1185">Reference proteome</keyword>
<evidence type="ECO:0000256" key="3">
    <source>
        <dbReference type="ARBA" id="ARBA00023125"/>
    </source>
</evidence>
<dbReference type="GO" id="GO:0003700">
    <property type="term" value="F:DNA-binding transcription factor activity"/>
    <property type="evidence" value="ECO:0007669"/>
    <property type="project" value="InterPro"/>
</dbReference>
<sequence length="278" mass="30258">MSLSKAADEMHIALSAASRRIGLLEDEFGVGLLRRLPGGGVEPTDSGMALAAHVRILMRNVDQMTRDMRDYAQGARGHVRIHANVSALSSDLPMQLATFATARPEIKLEVREARSIDVVKSLKSNEADVGVVVGEHLLSGLQCAEYKVDRLCVVVPGTHAIRSDASALADLLDYDFVGFDNNAAINTLMQVAAAEASKPLRLRVTVQSYEAACRMIEAGFGLAIMPEQAARTYMQALNLRFLTLTDSWANRNMYVCIREGLVTSPVQSVFQHLIAQSC</sequence>
<dbReference type="EMBL" id="FCNZ02000044">
    <property type="protein sequence ID" value="SAL78734.1"/>
    <property type="molecule type" value="Genomic_DNA"/>
</dbReference>
<comment type="caution">
    <text evidence="6">The sequence shown here is derived from an EMBL/GenBank/DDBJ whole genome shotgun (WGS) entry which is preliminary data.</text>
</comment>
<dbReference type="Proteomes" id="UP000054717">
    <property type="component" value="Unassembled WGS sequence"/>
</dbReference>
<dbReference type="Gene3D" id="3.40.190.290">
    <property type="match status" value="1"/>
</dbReference>
<dbReference type="Pfam" id="PF00126">
    <property type="entry name" value="HTH_1"/>
    <property type="match status" value="1"/>
</dbReference>